<dbReference type="Pfam" id="PF00587">
    <property type="entry name" value="tRNA-synt_2b"/>
    <property type="match status" value="1"/>
</dbReference>
<gene>
    <name evidence="13" type="primary">thrS</name>
    <name evidence="16" type="ORF">SAMN05660866_00576</name>
</gene>
<evidence type="ECO:0000313" key="16">
    <source>
        <dbReference type="EMBL" id="SKB28767.1"/>
    </source>
</evidence>
<evidence type="ECO:0000256" key="4">
    <source>
        <dbReference type="ARBA" id="ARBA00022598"/>
    </source>
</evidence>
<evidence type="ECO:0000256" key="3">
    <source>
        <dbReference type="ARBA" id="ARBA00022555"/>
    </source>
</evidence>
<feature type="binding site" evidence="13">
    <location>
        <position position="518"/>
    </location>
    <ligand>
        <name>Zn(2+)</name>
        <dbReference type="ChEBI" id="CHEBI:29105"/>
        <note>catalytic</note>
    </ligand>
</feature>
<dbReference type="InterPro" id="IPR047246">
    <property type="entry name" value="ThrRS_anticodon"/>
</dbReference>
<dbReference type="PANTHER" id="PTHR11451:SF44">
    <property type="entry name" value="THREONINE--TRNA LIGASE, CHLOROPLASTIC_MITOCHONDRIAL 2"/>
    <property type="match status" value="1"/>
</dbReference>
<dbReference type="InterPro" id="IPR012947">
    <property type="entry name" value="tRNA_SAD"/>
</dbReference>
<dbReference type="InterPro" id="IPR045864">
    <property type="entry name" value="aa-tRNA-synth_II/BPL/LPL"/>
</dbReference>
<feature type="domain" description="TGS" evidence="15">
    <location>
        <begin position="1"/>
        <end position="61"/>
    </location>
</feature>
<dbReference type="PROSITE" id="PS51880">
    <property type="entry name" value="TGS"/>
    <property type="match status" value="1"/>
</dbReference>
<comment type="similarity">
    <text evidence="1 13">Belongs to the class-II aminoacyl-tRNA synthetase family.</text>
</comment>
<dbReference type="Gene3D" id="3.30.980.10">
    <property type="entry name" value="Threonyl-trna Synthetase, Chain A, domain 2"/>
    <property type="match status" value="1"/>
</dbReference>
<dbReference type="GO" id="GO:0004829">
    <property type="term" value="F:threonine-tRNA ligase activity"/>
    <property type="evidence" value="ECO:0007669"/>
    <property type="project" value="UniProtKB-UniRule"/>
</dbReference>
<keyword evidence="6 13" id="KW-0547">Nucleotide-binding</keyword>
<dbReference type="AlphaFoldDB" id="A0A1T5A1Y1"/>
<dbReference type="FunFam" id="3.40.50.800:FF:000001">
    <property type="entry name" value="Threonine--tRNA ligase"/>
    <property type="match status" value="1"/>
</dbReference>
<accession>A0A1T5A1Y1</accession>
<dbReference type="GO" id="GO:0005737">
    <property type="term" value="C:cytoplasm"/>
    <property type="evidence" value="ECO:0007669"/>
    <property type="project" value="UniProtKB-SubCell"/>
</dbReference>
<evidence type="ECO:0000256" key="12">
    <source>
        <dbReference type="ARBA" id="ARBA00049515"/>
    </source>
</evidence>
<dbReference type="Gene3D" id="3.10.20.30">
    <property type="match status" value="1"/>
</dbReference>
<dbReference type="GO" id="GO:0006435">
    <property type="term" value="P:threonyl-tRNA aminoacylation"/>
    <property type="evidence" value="ECO:0007669"/>
    <property type="project" value="UniProtKB-UniRule"/>
</dbReference>
<dbReference type="EC" id="6.1.1.3" evidence="13"/>
<evidence type="ECO:0000256" key="6">
    <source>
        <dbReference type="ARBA" id="ARBA00022741"/>
    </source>
</evidence>
<evidence type="ECO:0000259" key="15">
    <source>
        <dbReference type="PROSITE" id="PS51880"/>
    </source>
</evidence>
<dbReference type="PRINTS" id="PR01047">
    <property type="entry name" value="TRNASYNTHTHR"/>
</dbReference>
<dbReference type="HAMAP" id="MF_00184">
    <property type="entry name" value="Thr_tRNA_synth"/>
    <property type="match status" value="1"/>
</dbReference>
<keyword evidence="4 13" id="KW-0436">Ligase</keyword>
<dbReference type="Gene3D" id="3.40.50.800">
    <property type="entry name" value="Anticodon-binding domain"/>
    <property type="match status" value="1"/>
</dbReference>
<dbReference type="PANTHER" id="PTHR11451">
    <property type="entry name" value="THREONINE-TRNA LIGASE"/>
    <property type="match status" value="1"/>
</dbReference>
<protein>
    <recommendedName>
        <fullName evidence="13">Threonine--tRNA ligase</fullName>
        <ecNumber evidence="13">6.1.1.3</ecNumber>
    </recommendedName>
    <alternativeName>
        <fullName evidence="13">Threonyl-tRNA synthetase</fullName>
        <shortName evidence="13">ThrRS</shortName>
    </alternativeName>
</protein>
<evidence type="ECO:0000256" key="2">
    <source>
        <dbReference type="ARBA" id="ARBA00022490"/>
    </source>
</evidence>
<dbReference type="PROSITE" id="PS50862">
    <property type="entry name" value="AA_TRNA_LIGASE_II"/>
    <property type="match status" value="1"/>
</dbReference>
<dbReference type="CDD" id="cd01667">
    <property type="entry name" value="TGS_ThrRS"/>
    <property type="match status" value="1"/>
</dbReference>
<dbReference type="Pfam" id="PF02824">
    <property type="entry name" value="TGS"/>
    <property type="match status" value="1"/>
</dbReference>
<comment type="catalytic activity">
    <reaction evidence="12 13">
        <text>tRNA(Thr) + L-threonine + ATP = L-threonyl-tRNA(Thr) + AMP + diphosphate + H(+)</text>
        <dbReference type="Rhea" id="RHEA:24624"/>
        <dbReference type="Rhea" id="RHEA-COMP:9670"/>
        <dbReference type="Rhea" id="RHEA-COMP:9704"/>
        <dbReference type="ChEBI" id="CHEBI:15378"/>
        <dbReference type="ChEBI" id="CHEBI:30616"/>
        <dbReference type="ChEBI" id="CHEBI:33019"/>
        <dbReference type="ChEBI" id="CHEBI:57926"/>
        <dbReference type="ChEBI" id="CHEBI:78442"/>
        <dbReference type="ChEBI" id="CHEBI:78534"/>
        <dbReference type="ChEBI" id="CHEBI:456215"/>
        <dbReference type="EC" id="6.1.1.3"/>
    </reaction>
</comment>
<comment type="caution">
    <text evidence="13">Lacks conserved residue(s) required for the propagation of feature annotation.</text>
</comment>
<dbReference type="RefSeq" id="WP_079511058.1">
    <property type="nucleotide sequence ID" value="NZ_FUYL01000001.1"/>
</dbReference>
<sequence>MIKITLPDGSIKEFEKGTTPIMVAKSISEGLARNVISAKFNKTTVETVTPLETDGSLILYTWNDKEGKTAFWHSTSHIVAQAIEELYPGVKLTIGPAIDNGFYYDVELPDGSISDKDFPTIEKRALEIARGKHDYKLRDVSKADALKFYKDQGNEYKVELIENLEDGTITFCDHDTFTDLCRGGHIPNTGIVKAIKILSVAGAYWRGNENNAQLTRVYGISFPKQKELTEYLELLEEAKKRDHRKLGKELELFTFSQKVGQGLPLWLPKGAALRERLEQFLKKAQKKAGYEMVITPHIGQKELYVTSGHYEKYGADSFQPIHTPKEGEEFLLKPMNCPHHCEIYNAKPFSYRELPKRFAEFGTVYRYEQSGELHGLTRVRGFTQDDAHIFCTPDQLDEEFKNVIDLSLYVLSSLGFDNFTAQVSVRDLENPDKYIGSVENWEKAEQAIINAAEEKGLDYVIESGEAAFYGPKLDFMVKDALGRQWQLGTIQVDYNLPERFDLTYKGSDNELHRPVMIHRAPFGSMERFIALLLEHTGGNFPLWLTPEQVIILPVSEKHEKYAEKVLKSLENNEIRALIDSRNETIGKKIREAEMSKIPFMLIVGESDEAANTISVRKHGGEDLGAISVTTFTDLVNKEINSTLKSFKE</sequence>
<evidence type="ECO:0000259" key="14">
    <source>
        <dbReference type="PROSITE" id="PS50862"/>
    </source>
</evidence>
<keyword evidence="11 13" id="KW-0030">Aminoacyl-tRNA synthetase</keyword>
<evidence type="ECO:0000256" key="1">
    <source>
        <dbReference type="ARBA" id="ARBA00008226"/>
    </source>
</evidence>
<dbReference type="InterPro" id="IPR012675">
    <property type="entry name" value="Beta-grasp_dom_sf"/>
</dbReference>
<dbReference type="InterPro" id="IPR036621">
    <property type="entry name" value="Anticodon-bd_dom_sf"/>
</dbReference>
<dbReference type="GO" id="GO:0005524">
    <property type="term" value="F:ATP binding"/>
    <property type="evidence" value="ECO:0007669"/>
    <property type="project" value="UniProtKB-UniRule"/>
</dbReference>
<dbReference type="NCBIfam" id="TIGR00418">
    <property type="entry name" value="thrS"/>
    <property type="match status" value="1"/>
</dbReference>
<dbReference type="Gene3D" id="3.30.930.10">
    <property type="entry name" value="Bira Bifunctional Protein, Domain 2"/>
    <property type="match status" value="1"/>
</dbReference>
<keyword evidence="7 13" id="KW-0862">Zinc</keyword>
<dbReference type="InterPro" id="IPR006195">
    <property type="entry name" value="aa-tRNA-synth_II"/>
</dbReference>
<keyword evidence="2 13" id="KW-0963">Cytoplasm</keyword>
<comment type="subcellular location">
    <subcellularLocation>
        <location evidence="13">Cytoplasm</location>
    </subcellularLocation>
</comment>
<dbReference type="CDD" id="cd00860">
    <property type="entry name" value="ThrRS_anticodon"/>
    <property type="match status" value="1"/>
</dbReference>
<comment type="cofactor">
    <cofactor evidence="13">
        <name>Zn(2+)</name>
        <dbReference type="ChEBI" id="CHEBI:29105"/>
    </cofactor>
    <text evidence="13">Binds 1 zinc ion per subunit.</text>
</comment>
<dbReference type="Gene3D" id="3.30.54.20">
    <property type="match status" value="1"/>
</dbReference>
<name>A0A1T5A1Y1_9FLAO</name>
<dbReference type="Pfam" id="PF07973">
    <property type="entry name" value="tRNA_SAD"/>
    <property type="match status" value="1"/>
</dbReference>
<evidence type="ECO:0000256" key="10">
    <source>
        <dbReference type="ARBA" id="ARBA00022917"/>
    </source>
</evidence>
<keyword evidence="3 13" id="KW-0820">tRNA-binding</keyword>
<dbReference type="EMBL" id="FUYL01000001">
    <property type="protein sequence ID" value="SKB28767.1"/>
    <property type="molecule type" value="Genomic_DNA"/>
</dbReference>
<dbReference type="SUPFAM" id="SSF55681">
    <property type="entry name" value="Class II aaRS and biotin synthetases"/>
    <property type="match status" value="1"/>
</dbReference>
<dbReference type="FunFam" id="3.30.930.10:FF:000002">
    <property type="entry name" value="Threonine--tRNA ligase"/>
    <property type="match status" value="1"/>
</dbReference>
<keyword evidence="17" id="KW-1185">Reference proteome</keyword>
<feature type="binding site" evidence="13">
    <location>
        <position position="388"/>
    </location>
    <ligand>
        <name>Zn(2+)</name>
        <dbReference type="ChEBI" id="CHEBI:29105"/>
        <note>catalytic</note>
    </ligand>
</feature>
<evidence type="ECO:0000256" key="13">
    <source>
        <dbReference type="HAMAP-Rule" id="MF_00184"/>
    </source>
</evidence>
<dbReference type="Pfam" id="PF03129">
    <property type="entry name" value="HGTP_anticodon"/>
    <property type="match status" value="1"/>
</dbReference>
<proteinExistence type="inferred from homology"/>
<dbReference type="SMART" id="SM00863">
    <property type="entry name" value="tRNA_SAD"/>
    <property type="match status" value="1"/>
</dbReference>
<organism evidence="16 17">
    <name type="scientific">Maribacter arcticus</name>
    <dbReference type="NCBI Taxonomy" id="561365"/>
    <lineage>
        <taxon>Bacteria</taxon>
        <taxon>Pseudomonadati</taxon>
        <taxon>Bacteroidota</taxon>
        <taxon>Flavobacteriia</taxon>
        <taxon>Flavobacteriales</taxon>
        <taxon>Flavobacteriaceae</taxon>
        <taxon>Maribacter</taxon>
    </lineage>
</organism>
<dbReference type="SUPFAM" id="SSF55186">
    <property type="entry name" value="ThrRS/AlaRS common domain"/>
    <property type="match status" value="1"/>
</dbReference>
<dbReference type="InterPro" id="IPR018163">
    <property type="entry name" value="Thr/Ala-tRNA-synth_IIc_edit"/>
</dbReference>
<comment type="subunit">
    <text evidence="13">Homodimer.</text>
</comment>
<dbReference type="InterPro" id="IPR033728">
    <property type="entry name" value="ThrRS_core"/>
</dbReference>
<keyword evidence="10 13" id="KW-0648">Protein biosynthesis</keyword>
<dbReference type="SUPFAM" id="SSF81271">
    <property type="entry name" value="TGS-like"/>
    <property type="match status" value="1"/>
</dbReference>
<dbReference type="FunFam" id="3.30.980.10:FF:000005">
    <property type="entry name" value="Threonyl-tRNA synthetase, mitochondrial"/>
    <property type="match status" value="1"/>
</dbReference>
<dbReference type="InterPro" id="IPR002314">
    <property type="entry name" value="aa-tRNA-synt_IIb"/>
</dbReference>
<evidence type="ECO:0000256" key="11">
    <source>
        <dbReference type="ARBA" id="ARBA00023146"/>
    </source>
</evidence>
<evidence type="ECO:0000313" key="17">
    <source>
        <dbReference type="Proteomes" id="UP000190339"/>
    </source>
</evidence>
<dbReference type="FunFam" id="3.10.20.30:FF:000005">
    <property type="entry name" value="Threonine--tRNA ligase"/>
    <property type="match status" value="1"/>
</dbReference>
<evidence type="ECO:0000256" key="8">
    <source>
        <dbReference type="ARBA" id="ARBA00022840"/>
    </source>
</evidence>
<evidence type="ECO:0000256" key="7">
    <source>
        <dbReference type="ARBA" id="ARBA00022833"/>
    </source>
</evidence>
<dbReference type="InterPro" id="IPR004154">
    <property type="entry name" value="Anticodon-bd"/>
</dbReference>
<dbReference type="GO" id="GO:0046872">
    <property type="term" value="F:metal ion binding"/>
    <property type="evidence" value="ECO:0007669"/>
    <property type="project" value="UniProtKB-KW"/>
</dbReference>
<evidence type="ECO:0000256" key="5">
    <source>
        <dbReference type="ARBA" id="ARBA00022723"/>
    </source>
</evidence>
<dbReference type="OrthoDB" id="9802304at2"/>
<dbReference type="InterPro" id="IPR002320">
    <property type="entry name" value="Thr-tRNA-ligase_IIa"/>
</dbReference>
<dbReference type="InterPro" id="IPR012676">
    <property type="entry name" value="TGS-like"/>
</dbReference>
<feature type="binding site" evidence="13">
    <location>
        <position position="337"/>
    </location>
    <ligand>
        <name>Zn(2+)</name>
        <dbReference type="ChEBI" id="CHEBI:29105"/>
        <note>catalytic</note>
    </ligand>
</feature>
<keyword evidence="8 13" id="KW-0067">ATP-binding</keyword>
<dbReference type="SUPFAM" id="SSF52954">
    <property type="entry name" value="Class II aaRS ABD-related"/>
    <property type="match status" value="1"/>
</dbReference>
<dbReference type="CDD" id="cd00771">
    <property type="entry name" value="ThrRS_core"/>
    <property type="match status" value="1"/>
</dbReference>
<keyword evidence="9 13" id="KW-0694">RNA-binding</keyword>
<dbReference type="STRING" id="561365.SAMN05660866_00576"/>
<evidence type="ECO:0000256" key="9">
    <source>
        <dbReference type="ARBA" id="ARBA00022884"/>
    </source>
</evidence>
<dbReference type="InterPro" id="IPR004095">
    <property type="entry name" value="TGS"/>
</dbReference>
<dbReference type="Proteomes" id="UP000190339">
    <property type="component" value="Unassembled WGS sequence"/>
</dbReference>
<dbReference type="GO" id="GO:0000049">
    <property type="term" value="F:tRNA binding"/>
    <property type="evidence" value="ECO:0007669"/>
    <property type="project" value="UniProtKB-KW"/>
</dbReference>
<feature type="domain" description="Aminoacyl-transfer RNA synthetases class-II family profile" evidence="14">
    <location>
        <begin position="242"/>
        <end position="541"/>
    </location>
</feature>
<reference evidence="17" key="1">
    <citation type="submission" date="2017-02" db="EMBL/GenBank/DDBJ databases">
        <authorList>
            <person name="Varghese N."/>
            <person name="Submissions S."/>
        </authorList>
    </citation>
    <scope>NUCLEOTIDE SEQUENCE [LARGE SCALE GENOMIC DNA]</scope>
    <source>
        <strain evidence="17">DSM 23546</strain>
    </source>
</reference>
<keyword evidence="5 13" id="KW-0479">Metal-binding</keyword>